<gene>
    <name evidence="3" type="ORF">CFOL_v3_32830</name>
</gene>
<keyword evidence="4" id="KW-1185">Reference proteome</keyword>
<comment type="caution">
    <text evidence="3">The sequence shown here is derived from an EMBL/GenBank/DDBJ whole genome shotgun (WGS) entry which is preliminary data.</text>
</comment>
<dbReference type="STRING" id="3775.A0A1Q3DAF3"/>
<proteinExistence type="predicted"/>
<evidence type="ECO:0000256" key="1">
    <source>
        <dbReference type="SAM" id="MobiDB-lite"/>
    </source>
</evidence>
<organism evidence="3 4">
    <name type="scientific">Cephalotus follicularis</name>
    <name type="common">Albany pitcher plant</name>
    <dbReference type="NCBI Taxonomy" id="3775"/>
    <lineage>
        <taxon>Eukaryota</taxon>
        <taxon>Viridiplantae</taxon>
        <taxon>Streptophyta</taxon>
        <taxon>Embryophyta</taxon>
        <taxon>Tracheophyta</taxon>
        <taxon>Spermatophyta</taxon>
        <taxon>Magnoliopsida</taxon>
        <taxon>eudicotyledons</taxon>
        <taxon>Gunneridae</taxon>
        <taxon>Pentapetalae</taxon>
        <taxon>rosids</taxon>
        <taxon>fabids</taxon>
        <taxon>Oxalidales</taxon>
        <taxon>Cephalotaceae</taxon>
        <taxon>Cephalotus</taxon>
    </lineage>
</organism>
<feature type="compositionally biased region" description="Basic and acidic residues" evidence="1">
    <location>
        <begin position="103"/>
        <end position="115"/>
    </location>
</feature>
<evidence type="ECO:0000313" key="3">
    <source>
        <dbReference type="EMBL" id="GAV89415.1"/>
    </source>
</evidence>
<dbReference type="AlphaFoldDB" id="A0A1Q3DAF3"/>
<accession>A0A1Q3DAF3</accession>
<dbReference type="Proteomes" id="UP000187406">
    <property type="component" value="Unassembled WGS sequence"/>
</dbReference>
<dbReference type="InParanoid" id="A0A1Q3DAF3"/>
<dbReference type="OrthoDB" id="1110706at2759"/>
<feature type="non-terminal residue" evidence="3">
    <location>
        <position position="1"/>
    </location>
</feature>
<name>A0A1Q3DAF3_CEPFO</name>
<sequence>TTFELITQAASNSLVIFCCCNLIIVLILVGSKPGSNFDQESNIPLSVVTSVHVNKKEVSYAYDALTAENKGNNNDNRDEDNHALTAENKGNNNDNHDEDNEEDTTHNEEENDELRKRVEEFIKKVNKEWRAEL</sequence>
<dbReference type="PANTHER" id="PTHR36595:SF1">
    <property type="entry name" value="TRANSMEMBRANE PROTEIN"/>
    <property type="match status" value="1"/>
</dbReference>
<evidence type="ECO:0000256" key="2">
    <source>
        <dbReference type="SAM" id="Phobius"/>
    </source>
</evidence>
<feature type="transmembrane region" description="Helical" evidence="2">
    <location>
        <begin position="6"/>
        <end position="29"/>
    </location>
</feature>
<feature type="non-terminal residue" evidence="3">
    <location>
        <position position="133"/>
    </location>
</feature>
<evidence type="ECO:0000313" key="4">
    <source>
        <dbReference type="Proteomes" id="UP000187406"/>
    </source>
</evidence>
<keyword evidence="2" id="KW-1133">Transmembrane helix</keyword>
<keyword evidence="2" id="KW-0812">Transmembrane</keyword>
<keyword evidence="2" id="KW-0472">Membrane</keyword>
<reference evidence="4" key="1">
    <citation type="submission" date="2016-04" db="EMBL/GenBank/DDBJ databases">
        <title>Cephalotus genome sequencing.</title>
        <authorList>
            <person name="Fukushima K."/>
            <person name="Hasebe M."/>
            <person name="Fang X."/>
        </authorList>
    </citation>
    <scope>NUCLEOTIDE SEQUENCE [LARGE SCALE GENOMIC DNA]</scope>
    <source>
        <strain evidence="4">cv. St1</strain>
    </source>
</reference>
<dbReference type="EMBL" id="BDDD01005484">
    <property type="protein sequence ID" value="GAV89415.1"/>
    <property type="molecule type" value="Genomic_DNA"/>
</dbReference>
<dbReference type="PANTHER" id="PTHR36595">
    <property type="entry name" value="TRANSMEMBRANE PROTEIN"/>
    <property type="match status" value="1"/>
</dbReference>
<feature type="region of interest" description="Disordered" evidence="1">
    <location>
        <begin position="66"/>
        <end position="115"/>
    </location>
</feature>
<protein>
    <submittedName>
        <fullName evidence="3">DUF761 domain-containing protein</fullName>
    </submittedName>
</protein>